<evidence type="ECO:0000313" key="3">
    <source>
        <dbReference type="Proteomes" id="UP001296993"/>
    </source>
</evidence>
<proteinExistence type="predicted"/>
<dbReference type="EMBL" id="JAGIOF010000001">
    <property type="protein sequence ID" value="MBP2387869.1"/>
    <property type="molecule type" value="Genomic_DNA"/>
</dbReference>
<protein>
    <submittedName>
        <fullName evidence="2">Dihydrofolate reductase</fullName>
    </submittedName>
</protein>
<dbReference type="Gene3D" id="3.40.430.10">
    <property type="entry name" value="Dihydrofolate Reductase, subunit A"/>
    <property type="match status" value="1"/>
</dbReference>
<evidence type="ECO:0000259" key="1">
    <source>
        <dbReference type="Pfam" id="PF00186"/>
    </source>
</evidence>
<name>A0ABS4XHC2_9MICC</name>
<dbReference type="SUPFAM" id="SSF53597">
    <property type="entry name" value="Dihydrofolate reductase-like"/>
    <property type="match status" value="1"/>
</dbReference>
<dbReference type="RefSeq" id="WP_210000453.1">
    <property type="nucleotide sequence ID" value="NZ_BAAAJY010000001.1"/>
</dbReference>
<dbReference type="InterPro" id="IPR024072">
    <property type="entry name" value="DHFR-like_dom_sf"/>
</dbReference>
<gene>
    <name evidence="2" type="ORF">JOF47_003380</name>
</gene>
<sequence length="192" mass="21422">MRQLVYYVALTLDGFIAGPQDEVDFFEGSDEYTQHMIGNYSDTLPQHGREQLGIGQAPLTRFDTVVMGRRTYDPALQMGIASPYPHLRQIVFSRSLYSTDPEVLITDADPRRVIRALKNEDSPLDIYLAGGGQLAASLLPEIDEIIIKRYPVFIGSGIRPFGTDFAPKQFTMTKSIVFDPGNSITSFRPTTV</sequence>
<dbReference type="Pfam" id="PF00186">
    <property type="entry name" value="DHFR_1"/>
    <property type="match status" value="1"/>
</dbReference>
<evidence type="ECO:0000313" key="2">
    <source>
        <dbReference type="EMBL" id="MBP2387869.1"/>
    </source>
</evidence>
<organism evidence="2 3">
    <name type="scientific">Paeniglutamicibacter kerguelensis</name>
    <dbReference type="NCBI Taxonomy" id="254788"/>
    <lineage>
        <taxon>Bacteria</taxon>
        <taxon>Bacillati</taxon>
        <taxon>Actinomycetota</taxon>
        <taxon>Actinomycetes</taxon>
        <taxon>Micrococcales</taxon>
        <taxon>Micrococcaceae</taxon>
        <taxon>Paeniglutamicibacter</taxon>
    </lineage>
</organism>
<keyword evidence="3" id="KW-1185">Reference proteome</keyword>
<feature type="domain" description="DHFR" evidence="1">
    <location>
        <begin position="35"/>
        <end position="147"/>
    </location>
</feature>
<dbReference type="PANTHER" id="PTHR38011:SF11">
    <property type="entry name" value="2,5-DIAMINO-6-RIBOSYLAMINO-4(3H)-PYRIMIDINONE 5'-PHOSPHATE REDUCTASE"/>
    <property type="match status" value="1"/>
</dbReference>
<dbReference type="Proteomes" id="UP001296993">
    <property type="component" value="Unassembled WGS sequence"/>
</dbReference>
<comment type="caution">
    <text evidence="2">The sequence shown here is derived from an EMBL/GenBank/DDBJ whole genome shotgun (WGS) entry which is preliminary data.</text>
</comment>
<dbReference type="PANTHER" id="PTHR38011">
    <property type="entry name" value="DIHYDROFOLATE REDUCTASE FAMILY PROTEIN (AFU_ORTHOLOGUE AFUA_8G06820)"/>
    <property type="match status" value="1"/>
</dbReference>
<dbReference type="InterPro" id="IPR050765">
    <property type="entry name" value="Riboflavin_Biosynth_HTPR"/>
</dbReference>
<accession>A0ABS4XHC2</accession>
<dbReference type="InterPro" id="IPR001796">
    <property type="entry name" value="DHFR_dom"/>
</dbReference>
<reference evidence="2 3" key="1">
    <citation type="submission" date="2021-03" db="EMBL/GenBank/DDBJ databases">
        <title>Sequencing the genomes of 1000 actinobacteria strains.</title>
        <authorList>
            <person name="Klenk H.-P."/>
        </authorList>
    </citation>
    <scope>NUCLEOTIDE SEQUENCE [LARGE SCALE GENOMIC DNA]</scope>
    <source>
        <strain evidence="2 3">DSM 15797</strain>
    </source>
</reference>